<dbReference type="Pfam" id="PF00268">
    <property type="entry name" value="Ribonuc_red_sm"/>
    <property type="match status" value="1"/>
</dbReference>
<comment type="subunit">
    <text evidence="3">Tetramer of two alpha and two beta subunits.</text>
</comment>
<dbReference type="GO" id="GO:0005971">
    <property type="term" value="C:ribonucleoside-diphosphate reductase complex"/>
    <property type="evidence" value="ECO:0007669"/>
    <property type="project" value="InterPro"/>
</dbReference>
<evidence type="ECO:0000256" key="7">
    <source>
        <dbReference type="ARBA" id="ARBA00023004"/>
    </source>
</evidence>
<dbReference type="InterPro" id="IPR012348">
    <property type="entry name" value="RNR-like"/>
</dbReference>
<comment type="similarity">
    <text evidence="2">Belongs to the ribonucleoside diphosphate reductase small chain family.</text>
</comment>
<dbReference type="PANTHER" id="PTHR23409">
    <property type="entry name" value="RIBONUCLEOSIDE-DIPHOSPHATE REDUCTASE SMALL CHAIN"/>
    <property type="match status" value="1"/>
</dbReference>
<dbReference type="Gene3D" id="1.10.620.20">
    <property type="entry name" value="Ribonucleotide Reductase, subunit A"/>
    <property type="match status" value="1"/>
</dbReference>
<dbReference type="KEGG" id="crd:CRES_0221"/>
<dbReference type="NCBIfam" id="TIGR04171">
    <property type="entry name" value="RNR_1b_NrdF"/>
    <property type="match status" value="1"/>
</dbReference>
<evidence type="ECO:0000256" key="6">
    <source>
        <dbReference type="ARBA" id="ARBA00023002"/>
    </source>
</evidence>
<reference evidence="10 11" key="1">
    <citation type="journal article" date="2012" name="BMC Genomics">
        <title>Complete genome sequence, lifestyle, and multi-drug resistance of the human pathogen Corynebacterium resistens DSM 45100 isolated from blood samples of a leukemia patient.</title>
        <authorList>
            <person name="Schroder J."/>
            <person name="Maus I."/>
            <person name="Meyer K."/>
            <person name="Wordemann S."/>
            <person name="Blom J."/>
            <person name="Jaenicke S."/>
            <person name="Schneider J."/>
            <person name="Trost E."/>
            <person name="Tauch A."/>
        </authorList>
    </citation>
    <scope>NUCLEOTIDE SEQUENCE [LARGE SCALE GENOMIC DNA]</scope>
    <source>
        <strain evidence="11">DSM 45100 / JCM 12819 / CCUG 50093 / GTC 2026 / SICGH 158</strain>
    </source>
</reference>
<keyword evidence="6 10" id="KW-0560">Oxidoreductase</keyword>
<keyword evidence="8" id="KW-0215">Deoxyribonucleotide synthesis</keyword>
<dbReference type="GO" id="GO:0009263">
    <property type="term" value="P:deoxyribonucleotide biosynthetic process"/>
    <property type="evidence" value="ECO:0007669"/>
    <property type="project" value="UniProtKB-KW"/>
</dbReference>
<comment type="cofactor">
    <cofactor evidence="1">
        <name>Fe cation</name>
        <dbReference type="ChEBI" id="CHEBI:24875"/>
    </cofactor>
</comment>
<dbReference type="InterPro" id="IPR033909">
    <property type="entry name" value="RNR_small"/>
</dbReference>
<dbReference type="SUPFAM" id="SSF47240">
    <property type="entry name" value="Ferritin-like"/>
    <property type="match status" value="1"/>
</dbReference>
<evidence type="ECO:0000256" key="5">
    <source>
        <dbReference type="ARBA" id="ARBA00022723"/>
    </source>
</evidence>
<dbReference type="GO" id="GO:0004748">
    <property type="term" value="F:ribonucleoside-diphosphate reductase activity, thioredoxin disulfide as acceptor"/>
    <property type="evidence" value="ECO:0007669"/>
    <property type="project" value="UniProtKB-EC"/>
</dbReference>
<dbReference type="NCBIfam" id="NF007182">
    <property type="entry name" value="PRK09614.1-1"/>
    <property type="match status" value="1"/>
</dbReference>
<dbReference type="InterPro" id="IPR026494">
    <property type="entry name" value="RNR_NrdF-like"/>
</dbReference>
<dbReference type="RefSeq" id="WP_013887613.1">
    <property type="nucleotide sequence ID" value="NC_015673.1"/>
</dbReference>
<evidence type="ECO:0000313" key="10">
    <source>
        <dbReference type="EMBL" id="AEI08584.1"/>
    </source>
</evidence>
<dbReference type="AlphaFoldDB" id="F8E2D8"/>
<dbReference type="eggNOG" id="COG0208">
    <property type="taxonomic scope" value="Bacteria"/>
</dbReference>
<evidence type="ECO:0000256" key="3">
    <source>
        <dbReference type="ARBA" id="ARBA00011209"/>
    </source>
</evidence>
<gene>
    <name evidence="10" type="primary">nrdF2</name>
    <name evidence="10" type="ordered locus">CRES_0221</name>
</gene>
<evidence type="ECO:0000256" key="8">
    <source>
        <dbReference type="ARBA" id="ARBA00023116"/>
    </source>
</evidence>
<dbReference type="HOGENOM" id="CLU_052495_0_0_11"/>
<organism evidence="10 11">
    <name type="scientific">Corynebacterium resistens (strain DSM 45100 / JCM 12819 / GTC 2026 / SICGH 158)</name>
    <dbReference type="NCBI Taxonomy" id="662755"/>
    <lineage>
        <taxon>Bacteria</taxon>
        <taxon>Bacillati</taxon>
        <taxon>Actinomycetota</taxon>
        <taxon>Actinomycetes</taxon>
        <taxon>Mycobacteriales</taxon>
        <taxon>Corynebacteriaceae</taxon>
        <taxon>Corynebacterium</taxon>
    </lineage>
</organism>
<accession>F8E2D8</accession>
<dbReference type="STRING" id="662755.CRES_0221"/>
<keyword evidence="7" id="KW-0408">Iron</keyword>
<comment type="catalytic activity">
    <reaction evidence="9">
        <text>a 2'-deoxyribonucleoside 5'-diphosphate + [thioredoxin]-disulfide + H2O = a ribonucleoside 5'-diphosphate + [thioredoxin]-dithiol</text>
        <dbReference type="Rhea" id="RHEA:23252"/>
        <dbReference type="Rhea" id="RHEA-COMP:10698"/>
        <dbReference type="Rhea" id="RHEA-COMP:10700"/>
        <dbReference type="ChEBI" id="CHEBI:15377"/>
        <dbReference type="ChEBI" id="CHEBI:29950"/>
        <dbReference type="ChEBI" id="CHEBI:50058"/>
        <dbReference type="ChEBI" id="CHEBI:57930"/>
        <dbReference type="ChEBI" id="CHEBI:73316"/>
        <dbReference type="EC" id="1.17.4.1"/>
    </reaction>
</comment>
<dbReference type="CDD" id="cd01049">
    <property type="entry name" value="RNRR2"/>
    <property type="match status" value="1"/>
</dbReference>
<evidence type="ECO:0000256" key="2">
    <source>
        <dbReference type="ARBA" id="ARBA00009303"/>
    </source>
</evidence>
<proteinExistence type="inferred from homology"/>
<sequence length="334" mass="37986">MHMTIAESVTPPKAKYNPRVRIRPINWNKVQDDKDLEVWQRLTANFWLPEKVPLSNDLKDWNGLSDIERTLTMRVFTGLTLLDTMQATVGEISQIQDAQTEHEEAVYTNIAFMQSVHARSYSSVFSTLANTPSINAAYEWAVNNDVLQQRCRSVLEHYFGEDPLKRKVSATLLSSVLLYAGFYLPLHFSTRGVLTNTADMIRLILRDKAVHGYYSGYKFQRGLENHPERTAELSEFTHALLEKLFELEVLYSAELYEPLGLMPDVVKFVKYNANKALMNLGYHPHFAAEETDVSPEILSALTPGADENHDFFSGSGSSYIMGKAEETADTDWDF</sequence>
<keyword evidence="5" id="KW-0479">Metal-binding</keyword>
<dbReference type="GO" id="GO:0046872">
    <property type="term" value="F:metal ion binding"/>
    <property type="evidence" value="ECO:0007669"/>
    <property type="project" value="UniProtKB-KW"/>
</dbReference>
<name>F8E2D8_CORRG</name>
<dbReference type="Proteomes" id="UP000000492">
    <property type="component" value="Chromosome"/>
</dbReference>
<dbReference type="PANTHER" id="PTHR23409:SF18">
    <property type="entry name" value="RIBONUCLEOSIDE-DIPHOSPHATE REDUCTASE SUBUNIT M2"/>
    <property type="match status" value="1"/>
</dbReference>
<dbReference type="EMBL" id="CP002857">
    <property type="protein sequence ID" value="AEI08584.1"/>
    <property type="molecule type" value="Genomic_DNA"/>
</dbReference>
<dbReference type="UniPathway" id="UPA00326"/>
<dbReference type="InterPro" id="IPR000358">
    <property type="entry name" value="RNR_small_fam"/>
</dbReference>
<evidence type="ECO:0000256" key="1">
    <source>
        <dbReference type="ARBA" id="ARBA00001962"/>
    </source>
</evidence>
<dbReference type="EC" id="1.17.4.1" evidence="4"/>
<dbReference type="OrthoDB" id="9766544at2"/>
<dbReference type="InterPro" id="IPR009078">
    <property type="entry name" value="Ferritin-like_SF"/>
</dbReference>
<protein>
    <recommendedName>
        <fullName evidence="4">ribonucleoside-diphosphate reductase</fullName>
        <ecNumber evidence="4">1.17.4.1</ecNumber>
    </recommendedName>
</protein>
<evidence type="ECO:0000313" key="11">
    <source>
        <dbReference type="Proteomes" id="UP000000492"/>
    </source>
</evidence>
<keyword evidence="11" id="KW-1185">Reference proteome</keyword>
<evidence type="ECO:0000256" key="9">
    <source>
        <dbReference type="ARBA" id="ARBA00047754"/>
    </source>
</evidence>
<evidence type="ECO:0000256" key="4">
    <source>
        <dbReference type="ARBA" id="ARBA00012274"/>
    </source>
</evidence>
<dbReference type="NCBIfam" id="NF010572">
    <property type="entry name" value="PRK13965.1"/>
    <property type="match status" value="1"/>
</dbReference>